<feature type="compositionally biased region" description="Pro residues" evidence="1">
    <location>
        <begin position="87"/>
        <end position="102"/>
    </location>
</feature>
<dbReference type="Pfam" id="PF16072">
    <property type="entry name" value="DUF4813"/>
    <property type="match status" value="2"/>
</dbReference>
<feature type="compositionally biased region" description="Acidic residues" evidence="1">
    <location>
        <begin position="244"/>
        <end position="254"/>
    </location>
</feature>
<dbReference type="Proteomes" id="UP000515160">
    <property type="component" value="Chromosome 2L"/>
</dbReference>
<proteinExistence type="predicted"/>
<feature type="signal peptide" evidence="2">
    <location>
        <begin position="1"/>
        <end position="37"/>
    </location>
</feature>
<dbReference type="PANTHER" id="PTHR38572:SF1">
    <property type="entry name" value="BCDNA.GH07269-RELATED"/>
    <property type="match status" value="1"/>
</dbReference>
<feature type="region of interest" description="Disordered" evidence="1">
    <location>
        <begin position="81"/>
        <end position="106"/>
    </location>
</feature>
<dbReference type="InterPro" id="IPR032086">
    <property type="entry name" value="DUF4813"/>
</dbReference>
<dbReference type="PANTHER" id="PTHR38572">
    <property type="entry name" value="BCDNA.GH07269-RELATED"/>
    <property type="match status" value="1"/>
</dbReference>
<reference evidence="4" key="1">
    <citation type="submission" date="2025-08" db="UniProtKB">
        <authorList>
            <consortium name="RefSeq"/>
        </authorList>
    </citation>
    <scope>IDENTIFICATION</scope>
    <source>
        <strain evidence="4">15112-1751.03</strain>
        <tissue evidence="4">Whole Adult</tissue>
    </source>
</reference>
<dbReference type="AlphaFoldDB" id="A0A6P8W0Z5"/>
<keyword evidence="2" id="KW-0732">Signal</keyword>
<feature type="region of interest" description="Disordered" evidence="1">
    <location>
        <begin position="243"/>
        <end position="267"/>
    </location>
</feature>
<protein>
    <submittedName>
        <fullName evidence="4">Uncharacterized protein LOC117563212</fullName>
    </submittedName>
</protein>
<dbReference type="GeneID" id="117563212"/>
<evidence type="ECO:0000313" key="3">
    <source>
        <dbReference type="Proteomes" id="UP000515160"/>
    </source>
</evidence>
<feature type="region of interest" description="Disordered" evidence="1">
    <location>
        <begin position="326"/>
        <end position="375"/>
    </location>
</feature>
<evidence type="ECO:0000313" key="4">
    <source>
        <dbReference type="RefSeq" id="XP_034097294.1"/>
    </source>
</evidence>
<dbReference type="RefSeq" id="XP_034097294.1">
    <property type="nucleotide sequence ID" value="XM_034241403.2"/>
</dbReference>
<evidence type="ECO:0000256" key="2">
    <source>
        <dbReference type="SAM" id="SignalP"/>
    </source>
</evidence>
<keyword evidence="3" id="KW-1185">Reference proteome</keyword>
<dbReference type="OrthoDB" id="8016813at2759"/>
<evidence type="ECO:0000256" key="1">
    <source>
        <dbReference type="SAM" id="MobiDB-lite"/>
    </source>
</evidence>
<organism evidence="3 4">
    <name type="scientific">Drosophila albomicans</name>
    <name type="common">Fruit fly</name>
    <dbReference type="NCBI Taxonomy" id="7291"/>
    <lineage>
        <taxon>Eukaryota</taxon>
        <taxon>Metazoa</taxon>
        <taxon>Ecdysozoa</taxon>
        <taxon>Arthropoda</taxon>
        <taxon>Hexapoda</taxon>
        <taxon>Insecta</taxon>
        <taxon>Pterygota</taxon>
        <taxon>Neoptera</taxon>
        <taxon>Endopterygota</taxon>
        <taxon>Diptera</taxon>
        <taxon>Brachycera</taxon>
        <taxon>Muscomorpha</taxon>
        <taxon>Ephydroidea</taxon>
        <taxon>Drosophilidae</taxon>
        <taxon>Drosophila</taxon>
    </lineage>
</organism>
<sequence>MQIASMKHTRCISNSQQQLLLLLLLISAACFVQPAAGRGGRGRGGGSFGGIFGGWRSKYGSKSSSSGGGRRVVSGSPVHTAMTVPKVPLPPPPPPPPKPMSMPKPQLGNYPRQQLPHGYNFGYGSAPSQGTYYANTQALPSGAIYYPQPPMGSSFGSGTNGFLTGFLAARLMHSMNRGHYHQVYHQNPNQNPQGGEPAQLESRRIIVINNGQQGEGVGEGQGQGQGETEAPLQEVQFFAPPLSNEEETQEELSSEEQTTQSTDATAPPVGGIVCFPIMMKETDPLNAEEVREVERIACVPAASLNAMANVDCQNDPQCMAEQVGSTTTSTEPPIVAGDIGSASDSTEEDEEGATAAEEVTEVTNSSQADVDAMLN</sequence>
<feature type="compositionally biased region" description="Low complexity" evidence="1">
    <location>
        <begin position="353"/>
        <end position="363"/>
    </location>
</feature>
<gene>
    <name evidence="4" type="primary">LOC117563212</name>
</gene>
<accession>A0A6P8W0Z5</accession>
<feature type="chain" id="PRO_5027642315" evidence="2">
    <location>
        <begin position="38"/>
        <end position="375"/>
    </location>
</feature>
<dbReference type="PROSITE" id="PS51257">
    <property type="entry name" value="PROKAR_LIPOPROTEIN"/>
    <property type="match status" value="1"/>
</dbReference>
<name>A0A6P8W0Z5_DROAB</name>